<evidence type="ECO:0000313" key="2">
    <source>
        <dbReference type="EMBL" id="KAL1595685.1"/>
    </source>
</evidence>
<name>A0ABR3QU55_9PLEO</name>
<evidence type="ECO:0000313" key="3">
    <source>
        <dbReference type="Proteomes" id="UP001521785"/>
    </source>
</evidence>
<sequence length="580" mass="64067">MAESKKPRKQSDMETLTRMHKFGKKLQVVYHQGPKGEGQKMWNGIRRKQKEKRELKPTQAPLKTARSPRTQAVRTEAHKEQLNDLHAAALDMRAPKAPLISPPLQSRPKPSVPARPAPLGVLRSPVIHKPLPGTVPMKLRGSAGSHGQVSTTSTYTYHSWDVPVAASRSVQYDSRESIIDYSQSKARVPILDPCPKPRAVQKKGLPPRPVLAPGEKDPPELAEQEKMYKLRVGSNGSRPAVDELSCPMKPDGGLAFSTAPSKSQTNLLAGPSLAVSSQFPYVASRSHNTFAFLDDRQTERPRRNKVKGKEPKNLFAELAFNFFDVPSQSKEGLSTNKDGPSKQAKEHLANLISHHKDKARLKQQQKLKEQISNPRPVLAPNNLTAKSSTASGGVGEPAAAVTVAPLKAAHAHGKANLPPPVPPLPADYVVQHSASQNNLHTKGKAKKEKKANWAVPFSRPRPRRDSDASMVCADARQSERQHQHGQEQKQRKHDSGALNMMTFKGPVRQQVEEIKVRDPGPPRQAQRYRYSDESLVPEPLGIRKSETAGTESSFYRKYDSLIGEYDDSGCKGDEGRNGWF</sequence>
<proteinExistence type="predicted"/>
<feature type="region of interest" description="Disordered" evidence="1">
    <location>
        <begin position="438"/>
        <end position="497"/>
    </location>
</feature>
<reference evidence="2 3" key="1">
    <citation type="submission" date="2024-02" db="EMBL/GenBank/DDBJ databases">
        <title>De novo assembly and annotation of 12 fungi associated with fruit tree decline syndrome in Ontario, Canada.</title>
        <authorList>
            <person name="Sulman M."/>
            <person name="Ellouze W."/>
            <person name="Ilyukhin E."/>
        </authorList>
    </citation>
    <scope>NUCLEOTIDE SEQUENCE [LARGE SCALE GENOMIC DNA]</scope>
    <source>
        <strain evidence="2 3">M42-189</strain>
    </source>
</reference>
<keyword evidence="3" id="KW-1185">Reference proteome</keyword>
<dbReference type="EMBL" id="JAKJXO020000015">
    <property type="protein sequence ID" value="KAL1595685.1"/>
    <property type="molecule type" value="Genomic_DNA"/>
</dbReference>
<feature type="compositionally biased region" description="Basic and acidic residues" evidence="1">
    <location>
        <begin position="476"/>
        <end position="495"/>
    </location>
</feature>
<evidence type="ECO:0000256" key="1">
    <source>
        <dbReference type="SAM" id="MobiDB-lite"/>
    </source>
</evidence>
<organism evidence="2 3">
    <name type="scientific">Paraconiothyrium brasiliense</name>
    <dbReference type="NCBI Taxonomy" id="300254"/>
    <lineage>
        <taxon>Eukaryota</taxon>
        <taxon>Fungi</taxon>
        <taxon>Dikarya</taxon>
        <taxon>Ascomycota</taxon>
        <taxon>Pezizomycotina</taxon>
        <taxon>Dothideomycetes</taxon>
        <taxon>Pleosporomycetidae</taxon>
        <taxon>Pleosporales</taxon>
        <taxon>Massarineae</taxon>
        <taxon>Didymosphaeriaceae</taxon>
        <taxon>Paraconiothyrium</taxon>
    </lineage>
</organism>
<protein>
    <submittedName>
        <fullName evidence="2">Uncharacterized protein</fullName>
    </submittedName>
</protein>
<accession>A0ABR3QU55</accession>
<feature type="region of interest" description="Disordered" evidence="1">
    <location>
        <begin position="98"/>
        <end position="127"/>
    </location>
</feature>
<feature type="region of interest" description="Disordered" evidence="1">
    <location>
        <begin position="190"/>
        <end position="219"/>
    </location>
</feature>
<feature type="region of interest" description="Disordered" evidence="1">
    <location>
        <begin position="31"/>
        <end position="80"/>
    </location>
</feature>
<gene>
    <name evidence="2" type="ORF">SLS60_009374</name>
</gene>
<dbReference type="Proteomes" id="UP001521785">
    <property type="component" value="Unassembled WGS sequence"/>
</dbReference>
<comment type="caution">
    <text evidence="2">The sequence shown here is derived from an EMBL/GenBank/DDBJ whole genome shotgun (WGS) entry which is preliminary data.</text>
</comment>